<dbReference type="PROSITE" id="PS51257">
    <property type="entry name" value="PROKAR_LIPOPROTEIN"/>
    <property type="match status" value="1"/>
</dbReference>
<evidence type="ECO:0000313" key="3">
    <source>
        <dbReference type="EMBL" id="NGY05243.1"/>
    </source>
</evidence>
<dbReference type="PANTHER" id="PTHR38038">
    <property type="entry name" value="PENICILLIN-BINDING PROTEIN ACTIVATOR LPOA"/>
    <property type="match status" value="1"/>
</dbReference>
<sequence length="407" mass="43064">MVLKPSLPKTLLLLLPVLLYACATPPPRPEPVPTGGPAPMPNPPPAYGNAYPAAPPMMVPRTQGSIALLLPLSGTFSSTAESVRDGFFSAYFADAGHPAVRVYDVGSSAETLRVAYQTALREGANFIVGPLRKEYVAQLAAFAPPVPVLSLNYLDNGAVTPANFLQFGLAPADEARSAAEQASAAGLHRAAALVPDADWGGRALTAFDEGLRANGGAVVSAQRYQQSQFDQTKAIADLMGVGASQDRHRALTTALGEKSEFEPQRRNDLDMVFIGAREQDARALIPQLLFNRAGGLPIYATALVYDGTPTPDINGVRFCDAPWIIGQSEQLQQQRGATAGLTIINPRLFALGRDAYTLSAGLAQGRLRPGEEFDGASGHLLWRSGNVIGRKLSCVQIGSDGLQPLTP</sequence>
<dbReference type="InterPro" id="IPR007443">
    <property type="entry name" value="LpoA"/>
</dbReference>
<evidence type="ECO:0000313" key="4">
    <source>
        <dbReference type="Proteomes" id="UP000472676"/>
    </source>
</evidence>
<organism evidence="3 4">
    <name type="scientific">Solimonas terrae</name>
    <dbReference type="NCBI Taxonomy" id="1396819"/>
    <lineage>
        <taxon>Bacteria</taxon>
        <taxon>Pseudomonadati</taxon>
        <taxon>Pseudomonadota</taxon>
        <taxon>Gammaproteobacteria</taxon>
        <taxon>Nevskiales</taxon>
        <taxon>Nevskiaceae</taxon>
        <taxon>Solimonas</taxon>
    </lineage>
</organism>
<dbReference type="RefSeq" id="WP_166256262.1">
    <property type="nucleotide sequence ID" value="NZ_JAAMOW010000005.1"/>
</dbReference>
<dbReference type="AlphaFoldDB" id="A0A6M2BT10"/>
<feature type="signal peptide" evidence="2">
    <location>
        <begin position="1"/>
        <end position="23"/>
    </location>
</feature>
<dbReference type="Proteomes" id="UP000472676">
    <property type="component" value="Unassembled WGS sequence"/>
</dbReference>
<dbReference type="Pfam" id="PF04348">
    <property type="entry name" value="LppC"/>
    <property type="match status" value="1"/>
</dbReference>
<evidence type="ECO:0000256" key="2">
    <source>
        <dbReference type="SAM" id="SignalP"/>
    </source>
</evidence>
<keyword evidence="4" id="KW-1185">Reference proteome</keyword>
<dbReference type="PANTHER" id="PTHR38038:SF1">
    <property type="entry name" value="PENICILLIN-BINDING PROTEIN ACTIVATOR LPOA"/>
    <property type="match status" value="1"/>
</dbReference>
<gene>
    <name evidence="3" type="ORF">G7Y85_10720</name>
</gene>
<keyword evidence="2" id="KW-0732">Signal</keyword>
<dbReference type="EMBL" id="JAAMOW010000005">
    <property type="protein sequence ID" value="NGY05243.1"/>
    <property type="molecule type" value="Genomic_DNA"/>
</dbReference>
<dbReference type="GO" id="GO:0009252">
    <property type="term" value="P:peptidoglycan biosynthetic process"/>
    <property type="evidence" value="ECO:0007669"/>
    <property type="project" value="TreeGrafter"/>
</dbReference>
<name>A0A6M2BT10_9GAMM</name>
<dbReference type="CDD" id="cd06339">
    <property type="entry name" value="PBP1_YraM_LppC_lipoprotein-like"/>
    <property type="match status" value="1"/>
</dbReference>
<dbReference type="Gene3D" id="3.40.50.2300">
    <property type="match status" value="2"/>
</dbReference>
<dbReference type="InterPro" id="IPR028082">
    <property type="entry name" value="Peripla_BP_I"/>
</dbReference>
<protein>
    <submittedName>
        <fullName evidence="3">Penicillin-binding protein activator</fullName>
    </submittedName>
</protein>
<reference evidence="3 4" key="1">
    <citation type="journal article" date="2014" name="Int. J. Syst. Evol. Microbiol.">
        <title>Solimonas terrae sp. nov., isolated from soil.</title>
        <authorList>
            <person name="Kim S.J."/>
            <person name="Moon J.Y."/>
            <person name="Weon H.Y."/>
            <person name="Ahn J.H."/>
            <person name="Chen W.M."/>
            <person name="Kwon S.W."/>
        </authorList>
    </citation>
    <scope>NUCLEOTIDE SEQUENCE [LARGE SCALE GENOMIC DNA]</scope>
    <source>
        <strain evidence="3 4">KIS83-12</strain>
    </source>
</reference>
<dbReference type="GO" id="GO:0031241">
    <property type="term" value="C:periplasmic side of cell outer membrane"/>
    <property type="evidence" value="ECO:0007669"/>
    <property type="project" value="TreeGrafter"/>
</dbReference>
<feature type="chain" id="PRO_5026652106" evidence="2">
    <location>
        <begin position="24"/>
        <end position="407"/>
    </location>
</feature>
<comment type="caution">
    <text evidence="3">The sequence shown here is derived from an EMBL/GenBank/DDBJ whole genome shotgun (WGS) entry which is preliminary data.</text>
</comment>
<dbReference type="GO" id="GO:0030234">
    <property type="term" value="F:enzyme regulator activity"/>
    <property type="evidence" value="ECO:0007669"/>
    <property type="project" value="TreeGrafter"/>
</dbReference>
<accession>A0A6M2BT10</accession>
<dbReference type="SUPFAM" id="SSF53822">
    <property type="entry name" value="Periplasmic binding protein-like I"/>
    <property type="match status" value="1"/>
</dbReference>
<proteinExistence type="predicted"/>
<evidence type="ECO:0000256" key="1">
    <source>
        <dbReference type="ARBA" id="ARBA00023136"/>
    </source>
</evidence>
<keyword evidence="1" id="KW-0472">Membrane</keyword>